<gene>
    <name evidence="1" type="ORF">UFOPK2816_00576</name>
</gene>
<organism evidence="1">
    <name type="scientific">freshwater metagenome</name>
    <dbReference type="NCBI Taxonomy" id="449393"/>
    <lineage>
        <taxon>unclassified sequences</taxon>
        <taxon>metagenomes</taxon>
        <taxon>ecological metagenomes</taxon>
    </lineage>
</organism>
<sequence>MAIDSPGLVPAVFVTAPKPVVTEHPISAAMSRGMSLLILIAELSGTTKYGAYVAGP</sequence>
<proteinExistence type="predicted"/>
<protein>
    <submittedName>
        <fullName evidence="1">Unannotated protein</fullName>
    </submittedName>
</protein>
<accession>A0A6J6TGS6</accession>
<name>A0A6J6TGS6_9ZZZZ</name>
<dbReference type="AlphaFoldDB" id="A0A6J6TGS6"/>
<reference evidence="1" key="1">
    <citation type="submission" date="2020-05" db="EMBL/GenBank/DDBJ databases">
        <authorList>
            <person name="Chiriac C."/>
            <person name="Salcher M."/>
            <person name="Ghai R."/>
            <person name="Kavagutti S V."/>
        </authorList>
    </citation>
    <scope>NUCLEOTIDE SEQUENCE</scope>
</reference>
<dbReference type="EMBL" id="CAEZZB010000057">
    <property type="protein sequence ID" value="CAB4745917.1"/>
    <property type="molecule type" value="Genomic_DNA"/>
</dbReference>
<evidence type="ECO:0000313" key="1">
    <source>
        <dbReference type="EMBL" id="CAB4745917.1"/>
    </source>
</evidence>